<evidence type="ECO:0000256" key="4">
    <source>
        <dbReference type="ARBA" id="ARBA00022692"/>
    </source>
</evidence>
<dbReference type="Proteomes" id="UP000637628">
    <property type="component" value="Unassembled WGS sequence"/>
</dbReference>
<protein>
    <submittedName>
        <fullName evidence="12">Flagellar motor protein MotD</fullName>
    </submittedName>
</protein>
<evidence type="ECO:0000256" key="9">
    <source>
        <dbReference type="SAM" id="MobiDB-lite"/>
    </source>
</evidence>
<comment type="similarity">
    <text evidence="2">Belongs to the MotB family.</text>
</comment>
<keyword evidence="6 7" id="KW-0472">Membrane</keyword>
<dbReference type="SUPFAM" id="SSF103088">
    <property type="entry name" value="OmpA-like"/>
    <property type="match status" value="1"/>
</dbReference>
<dbReference type="InterPro" id="IPR006665">
    <property type="entry name" value="OmpA-like"/>
</dbReference>
<dbReference type="PANTHER" id="PTHR30329">
    <property type="entry name" value="STATOR ELEMENT OF FLAGELLAR MOTOR COMPLEX"/>
    <property type="match status" value="1"/>
</dbReference>
<evidence type="ECO:0000313" key="13">
    <source>
        <dbReference type="Proteomes" id="UP000637628"/>
    </source>
</evidence>
<keyword evidence="12" id="KW-0969">Cilium</keyword>
<feature type="region of interest" description="Disordered" evidence="9">
    <location>
        <begin position="1"/>
        <end position="21"/>
    </location>
</feature>
<evidence type="ECO:0000256" key="8">
    <source>
        <dbReference type="SAM" id="Coils"/>
    </source>
</evidence>
<keyword evidence="8" id="KW-0175">Coiled coil</keyword>
<dbReference type="Gene3D" id="3.30.1330.60">
    <property type="entry name" value="OmpA-like domain"/>
    <property type="match status" value="1"/>
</dbReference>
<dbReference type="Pfam" id="PF00691">
    <property type="entry name" value="OmpA"/>
    <property type="match status" value="1"/>
</dbReference>
<evidence type="ECO:0000256" key="6">
    <source>
        <dbReference type="ARBA" id="ARBA00023136"/>
    </source>
</evidence>
<reference evidence="12 13" key="1">
    <citation type="submission" date="2021-01" db="EMBL/GenBank/DDBJ databases">
        <title>Whole genome shotgun sequence of Actinoplanes durhamensis NBRC 14914.</title>
        <authorList>
            <person name="Komaki H."/>
            <person name="Tamura T."/>
        </authorList>
    </citation>
    <scope>NUCLEOTIDE SEQUENCE [LARGE SCALE GENOMIC DNA]</scope>
    <source>
        <strain evidence="12 13">NBRC 14914</strain>
    </source>
</reference>
<keyword evidence="5 10" id="KW-1133">Transmembrane helix</keyword>
<dbReference type="RefSeq" id="WP_203725339.1">
    <property type="nucleotide sequence ID" value="NZ_BAAATX010000032.1"/>
</dbReference>
<sequence length="344" mass="35864">MSSGGGGGRRKKAHEEHEEHVNHERWLVSYADMLTLLFVLFVVLYSMSDVNMKKFAQLASGLSKGFGAESAAFSGSASTLDGAGQSSEIVQIDPGANPGDGKTGTSNMTEAQKAAVKAAVAAEDRLKASANAQAATKEAENLKNIENKLSDALTKAGQLNNVKFTIDKRGLVVTIVTNEVVFAGNRADLQAGGKKILNALAPTLAKLPNNIEVDGNTNQLKAVTTYYPSGWELSAARASTTVRYFAGHGIAKNRMSAVGFSDTKPLISPSDPRSITMNRRVDVVVLTTLPADQAALLPAAAGADAKLHSGQTTAQAAALEKAVEQANSAADTATSTTTTTTTTN</sequence>
<dbReference type="InterPro" id="IPR025713">
    <property type="entry name" value="MotB-like_N_dom"/>
</dbReference>
<keyword evidence="4 10" id="KW-0812">Transmembrane</keyword>
<feature type="domain" description="OmpA-like" evidence="11">
    <location>
        <begin position="169"/>
        <end position="289"/>
    </location>
</feature>
<feature type="coiled-coil region" evidence="8">
    <location>
        <begin position="125"/>
        <end position="162"/>
    </location>
</feature>
<evidence type="ECO:0000259" key="11">
    <source>
        <dbReference type="PROSITE" id="PS51123"/>
    </source>
</evidence>
<dbReference type="EMBL" id="BOML01000010">
    <property type="protein sequence ID" value="GID99686.1"/>
    <property type="molecule type" value="Genomic_DNA"/>
</dbReference>
<keyword evidence="3" id="KW-1003">Cell membrane</keyword>
<name>A0ABQ3YQ27_9ACTN</name>
<keyword evidence="12" id="KW-0966">Cell projection</keyword>
<dbReference type="InterPro" id="IPR036737">
    <property type="entry name" value="OmpA-like_sf"/>
</dbReference>
<gene>
    <name evidence="12" type="primary">motB</name>
    <name evidence="12" type="ORF">Adu01nite_10370</name>
</gene>
<evidence type="ECO:0000256" key="10">
    <source>
        <dbReference type="SAM" id="Phobius"/>
    </source>
</evidence>
<keyword evidence="13" id="KW-1185">Reference proteome</keyword>
<evidence type="ECO:0000256" key="7">
    <source>
        <dbReference type="PROSITE-ProRule" id="PRU00473"/>
    </source>
</evidence>
<evidence type="ECO:0000256" key="1">
    <source>
        <dbReference type="ARBA" id="ARBA00004162"/>
    </source>
</evidence>
<organism evidence="12 13">
    <name type="scientific">Paractinoplanes durhamensis</name>
    <dbReference type="NCBI Taxonomy" id="113563"/>
    <lineage>
        <taxon>Bacteria</taxon>
        <taxon>Bacillati</taxon>
        <taxon>Actinomycetota</taxon>
        <taxon>Actinomycetes</taxon>
        <taxon>Micromonosporales</taxon>
        <taxon>Micromonosporaceae</taxon>
        <taxon>Paractinoplanes</taxon>
    </lineage>
</organism>
<comment type="caution">
    <text evidence="12">The sequence shown here is derived from an EMBL/GenBank/DDBJ whole genome shotgun (WGS) entry which is preliminary data.</text>
</comment>
<evidence type="ECO:0000313" key="12">
    <source>
        <dbReference type="EMBL" id="GID99686.1"/>
    </source>
</evidence>
<proteinExistence type="inferred from homology"/>
<evidence type="ECO:0000256" key="2">
    <source>
        <dbReference type="ARBA" id="ARBA00008914"/>
    </source>
</evidence>
<comment type="subcellular location">
    <subcellularLocation>
        <location evidence="1">Cell membrane</location>
        <topology evidence="1">Single-pass membrane protein</topology>
    </subcellularLocation>
</comment>
<evidence type="ECO:0000256" key="3">
    <source>
        <dbReference type="ARBA" id="ARBA00022475"/>
    </source>
</evidence>
<dbReference type="PROSITE" id="PS51123">
    <property type="entry name" value="OMPA_2"/>
    <property type="match status" value="1"/>
</dbReference>
<feature type="transmembrane region" description="Helical" evidence="10">
    <location>
        <begin position="27"/>
        <end position="47"/>
    </location>
</feature>
<accession>A0ABQ3YQ27</accession>
<dbReference type="CDD" id="cd07185">
    <property type="entry name" value="OmpA_C-like"/>
    <property type="match status" value="1"/>
</dbReference>
<dbReference type="PANTHER" id="PTHR30329:SF21">
    <property type="entry name" value="LIPOPROTEIN YIAD-RELATED"/>
    <property type="match status" value="1"/>
</dbReference>
<dbReference type="InterPro" id="IPR050330">
    <property type="entry name" value="Bact_OuterMem_StrucFunc"/>
</dbReference>
<evidence type="ECO:0000256" key="5">
    <source>
        <dbReference type="ARBA" id="ARBA00022989"/>
    </source>
</evidence>
<dbReference type="Pfam" id="PF13677">
    <property type="entry name" value="MotB_plug"/>
    <property type="match status" value="1"/>
</dbReference>
<feature type="region of interest" description="Disordered" evidence="9">
    <location>
        <begin position="89"/>
        <end position="109"/>
    </location>
</feature>
<keyword evidence="12" id="KW-0282">Flagellum</keyword>